<evidence type="ECO:0000256" key="5">
    <source>
        <dbReference type="ARBA" id="ARBA00022727"/>
    </source>
</evidence>
<dbReference type="InterPro" id="IPR018094">
    <property type="entry name" value="Thymidylate_kinase"/>
</dbReference>
<dbReference type="GO" id="GO:0005829">
    <property type="term" value="C:cytosol"/>
    <property type="evidence" value="ECO:0007669"/>
    <property type="project" value="TreeGrafter"/>
</dbReference>
<dbReference type="EC" id="2.7.4.9" evidence="2 11"/>
<keyword evidence="7 11" id="KW-0418">Kinase</keyword>
<evidence type="ECO:0000256" key="7">
    <source>
        <dbReference type="ARBA" id="ARBA00022777"/>
    </source>
</evidence>
<evidence type="ECO:0000256" key="8">
    <source>
        <dbReference type="ARBA" id="ARBA00022840"/>
    </source>
</evidence>
<dbReference type="GO" id="GO:0006227">
    <property type="term" value="P:dUDP biosynthetic process"/>
    <property type="evidence" value="ECO:0007669"/>
    <property type="project" value="TreeGrafter"/>
</dbReference>
<dbReference type="GO" id="GO:0004798">
    <property type="term" value="F:dTMP kinase activity"/>
    <property type="evidence" value="ECO:0007669"/>
    <property type="project" value="UniProtKB-UniRule"/>
</dbReference>
<dbReference type="RefSeq" id="WP_115791599.1">
    <property type="nucleotide sequence ID" value="NZ_QSLN01000001.1"/>
</dbReference>
<keyword evidence="5 11" id="KW-0545">Nucleotide biosynthesis</keyword>
<comment type="similarity">
    <text evidence="1 11">Belongs to the thymidylate kinase family.</text>
</comment>
<dbReference type="AlphaFoldDB" id="A0A3D8P7U3"/>
<evidence type="ECO:0000256" key="9">
    <source>
        <dbReference type="ARBA" id="ARBA00048743"/>
    </source>
</evidence>
<evidence type="ECO:0000259" key="12">
    <source>
        <dbReference type="Pfam" id="PF02223"/>
    </source>
</evidence>
<comment type="caution">
    <text evidence="13">The sequence shown here is derived from an EMBL/GenBank/DDBJ whole genome shotgun (WGS) entry which is preliminary data.</text>
</comment>
<dbReference type="Pfam" id="PF02223">
    <property type="entry name" value="Thymidylate_kin"/>
    <property type="match status" value="1"/>
</dbReference>
<dbReference type="Gene3D" id="3.40.50.300">
    <property type="entry name" value="P-loop containing nucleotide triphosphate hydrolases"/>
    <property type="match status" value="1"/>
</dbReference>
<dbReference type="InterPro" id="IPR018095">
    <property type="entry name" value="Thymidylate_kin_CS"/>
</dbReference>
<keyword evidence="4 11" id="KW-0808">Transferase</keyword>
<comment type="function">
    <text evidence="10 11">Phosphorylation of dTMP to form dTDP in both de novo and salvage pathways of dTTP synthesis.</text>
</comment>
<dbReference type="PANTHER" id="PTHR10344:SF4">
    <property type="entry name" value="UMP-CMP KINASE 2, MITOCHONDRIAL"/>
    <property type="match status" value="1"/>
</dbReference>
<dbReference type="GO" id="GO:0006233">
    <property type="term" value="P:dTDP biosynthetic process"/>
    <property type="evidence" value="ECO:0007669"/>
    <property type="project" value="InterPro"/>
</dbReference>
<dbReference type="InterPro" id="IPR039430">
    <property type="entry name" value="Thymidylate_kin-like_dom"/>
</dbReference>
<evidence type="ECO:0000313" key="13">
    <source>
        <dbReference type="EMBL" id="RDV84605.1"/>
    </source>
</evidence>
<dbReference type="GO" id="GO:0006235">
    <property type="term" value="P:dTTP biosynthetic process"/>
    <property type="evidence" value="ECO:0007669"/>
    <property type="project" value="UniProtKB-UniRule"/>
</dbReference>
<evidence type="ECO:0000256" key="11">
    <source>
        <dbReference type="HAMAP-Rule" id="MF_00165"/>
    </source>
</evidence>
<dbReference type="GO" id="GO:0005524">
    <property type="term" value="F:ATP binding"/>
    <property type="evidence" value="ECO:0007669"/>
    <property type="project" value="UniProtKB-UniRule"/>
</dbReference>
<comment type="catalytic activity">
    <reaction evidence="9 11">
        <text>dTMP + ATP = dTDP + ADP</text>
        <dbReference type="Rhea" id="RHEA:13517"/>
        <dbReference type="ChEBI" id="CHEBI:30616"/>
        <dbReference type="ChEBI" id="CHEBI:58369"/>
        <dbReference type="ChEBI" id="CHEBI:63528"/>
        <dbReference type="ChEBI" id="CHEBI:456216"/>
        <dbReference type="EC" id="2.7.4.9"/>
    </reaction>
</comment>
<dbReference type="HAMAP" id="MF_00165">
    <property type="entry name" value="Thymidylate_kinase"/>
    <property type="match status" value="1"/>
</dbReference>
<evidence type="ECO:0000256" key="6">
    <source>
        <dbReference type="ARBA" id="ARBA00022741"/>
    </source>
</evidence>
<evidence type="ECO:0000256" key="4">
    <source>
        <dbReference type="ARBA" id="ARBA00022679"/>
    </source>
</evidence>
<feature type="domain" description="Thymidylate kinase-like" evidence="12">
    <location>
        <begin position="8"/>
        <end position="190"/>
    </location>
</feature>
<dbReference type="Proteomes" id="UP000256329">
    <property type="component" value="Unassembled WGS sequence"/>
</dbReference>
<name>A0A3D8P7U3_9THEO</name>
<evidence type="ECO:0000256" key="10">
    <source>
        <dbReference type="ARBA" id="ARBA00057735"/>
    </source>
</evidence>
<keyword evidence="8 11" id="KW-0067">ATP-binding</keyword>
<reference evidence="13 14" key="1">
    <citation type="submission" date="2018-08" db="EMBL/GenBank/DDBJ databases">
        <title>Form III RuBisCO-mediated autotrophy in Thermodesulfobium bacteria.</title>
        <authorList>
            <person name="Toshchakov S.V."/>
            <person name="Kublanov I.V."/>
            <person name="Frolov E."/>
            <person name="Bonch-Osmolovskaya E.A."/>
            <person name="Tourova T.P."/>
            <person name="Chernych N.A."/>
            <person name="Lebedinsky A.V."/>
        </authorList>
    </citation>
    <scope>NUCLEOTIDE SEQUENCE [LARGE SCALE GENOMIC DNA]</scope>
    <source>
        <strain evidence="13 14">SR</strain>
    </source>
</reference>
<protein>
    <recommendedName>
        <fullName evidence="3 11">Thymidylate kinase</fullName>
        <ecNumber evidence="2 11">2.7.4.9</ecNumber>
    </recommendedName>
    <alternativeName>
        <fullName evidence="11">dTMP kinase</fullName>
    </alternativeName>
</protein>
<gene>
    <name evidence="11 13" type="primary">tmk</name>
    <name evidence="13" type="ORF">DXX99_00735</name>
</gene>
<dbReference type="PROSITE" id="PS01331">
    <property type="entry name" value="THYMIDYLATE_KINASE"/>
    <property type="match status" value="1"/>
</dbReference>
<dbReference type="EMBL" id="QSLN01000001">
    <property type="protein sequence ID" value="RDV84605.1"/>
    <property type="molecule type" value="Genomic_DNA"/>
</dbReference>
<proteinExistence type="inferred from homology"/>
<organism evidence="13 14">
    <name type="scientific">Ammonifex thiophilus</name>
    <dbReference type="NCBI Taxonomy" id="444093"/>
    <lineage>
        <taxon>Bacteria</taxon>
        <taxon>Bacillati</taxon>
        <taxon>Bacillota</taxon>
        <taxon>Clostridia</taxon>
        <taxon>Thermoanaerobacterales</taxon>
        <taxon>Thermoanaerobacteraceae</taxon>
        <taxon>Ammonifex</taxon>
    </lineage>
</organism>
<dbReference type="InterPro" id="IPR027417">
    <property type="entry name" value="P-loop_NTPase"/>
</dbReference>
<evidence type="ECO:0000313" key="14">
    <source>
        <dbReference type="Proteomes" id="UP000256329"/>
    </source>
</evidence>
<dbReference type="NCBIfam" id="TIGR00041">
    <property type="entry name" value="DTMP_kinase"/>
    <property type="match status" value="1"/>
</dbReference>
<keyword evidence="6 11" id="KW-0547">Nucleotide-binding</keyword>
<dbReference type="FunFam" id="3.40.50.300:FF:000225">
    <property type="entry name" value="Thymidylate kinase"/>
    <property type="match status" value="1"/>
</dbReference>
<dbReference type="PANTHER" id="PTHR10344">
    <property type="entry name" value="THYMIDYLATE KINASE"/>
    <property type="match status" value="1"/>
</dbReference>
<evidence type="ECO:0000256" key="2">
    <source>
        <dbReference type="ARBA" id="ARBA00012980"/>
    </source>
</evidence>
<dbReference type="SUPFAM" id="SSF52540">
    <property type="entry name" value="P-loop containing nucleoside triphosphate hydrolases"/>
    <property type="match status" value="1"/>
</dbReference>
<sequence length="204" mass="22370">MRGFFIVLEGIDGVGKTTQAKILARKLRQQGREVVEVREPGGTQLGEAIRELLAREEELAPWAETCLFLASRAQLVEEVIKPALAQGKIVVGDRFSLSTLAYQGGARGLGVDRLAQLNSWVTGGLEPDLTLVIDLKVEEALARGKGDLREEIRQKLEIVRERYLSLAKERAGKVLVVSGQGSVEEVSGRIWTLVEEALARWPSG</sequence>
<feature type="binding site" evidence="11">
    <location>
        <begin position="10"/>
        <end position="17"/>
    </location>
    <ligand>
        <name>ATP</name>
        <dbReference type="ChEBI" id="CHEBI:30616"/>
    </ligand>
</feature>
<dbReference type="OrthoDB" id="9774907at2"/>
<evidence type="ECO:0000256" key="3">
    <source>
        <dbReference type="ARBA" id="ARBA00017144"/>
    </source>
</evidence>
<dbReference type="CDD" id="cd01672">
    <property type="entry name" value="TMPK"/>
    <property type="match status" value="1"/>
</dbReference>
<accession>A0A3D8P7U3</accession>
<evidence type="ECO:0000256" key="1">
    <source>
        <dbReference type="ARBA" id="ARBA00009776"/>
    </source>
</evidence>
<keyword evidence="14" id="KW-1185">Reference proteome</keyword>